<dbReference type="AlphaFoldDB" id="A0A1C7PDL1"/>
<evidence type="ECO:0000259" key="2">
    <source>
        <dbReference type="Pfam" id="PF08239"/>
    </source>
</evidence>
<sequence length="790" mass="86647">MNQQHSSTIRTLFLFIGLFLTSWTRADITAQWSSDVVIPGEQTYLLLIESDGTPIGLSKAPYVSGMTLEAQGSGRINQPNNPNGYASLMVIGARADKPGSITIPPLEVQTQSGKTVTVAVPPLTVCPFDQVQWKDDPIPYGILWYARNKEPYVMQPLDVVLKLYIPRQIQDWKLPPLQGTGLSVSRFSQVMLDFMPAPVAQTSKGIWRALTWHGTITPLREGDTSIKGSIIMYVPTETNRPSFIMQTLQPYELPLSGLSLRALPLPLNAPAGYANAVGEFSIKADTDARDLSANELVSVRITVSGQGNLDQLTCPDISDPAQWKLNPPNKIENRDAMGNLQSVTFQLNIRPTEEVPGIPAFTMSYFDPQAREYKTIGTRPIALPWKASADTMSGPAGSGSTAPPPAGAVPVEELVDIYDLPPAETIRERISIPNYWLWICYIPTLALLAYLGTRTWLRWRNTSIAQRQRLAELKNISSIRDSVPFLRALGAYIEAHIPRDRMNDSLEQILKQRDEEAFKPDTHATALSHDQRNGMLHAVKTAVRSMAALALMALAALDSISQAQDSPADKSYKAGQYSQAISQYEQALREIDGTGANPARFHYGIGNANYRLNKPGHAALAYARALEHNPALKEAAANLAFIQRKEGAITPNLSAQEEWITWMPYRSLLPIAIVSGAILTAGISLLMLTRRRKALTVTVSTLAGLVLVLSLANYIYYPHLPDTLTAAERYYVLEATPARTSADPSGSPVIQLTPSTPLIVLAKRGAWTYIETFTGTRGWVATKDIASVAP</sequence>
<evidence type="ECO:0000313" key="3">
    <source>
        <dbReference type="EMBL" id="SEH79176.1"/>
    </source>
</evidence>
<feature type="transmembrane region" description="Helical" evidence="1">
    <location>
        <begin position="668"/>
        <end position="688"/>
    </location>
</feature>
<keyword evidence="4" id="KW-1185">Reference proteome</keyword>
<feature type="transmembrane region" description="Helical" evidence="1">
    <location>
        <begin position="435"/>
        <end position="457"/>
    </location>
</feature>
<evidence type="ECO:0000256" key="1">
    <source>
        <dbReference type="SAM" id="Phobius"/>
    </source>
</evidence>
<dbReference type="SUPFAM" id="SSF48452">
    <property type="entry name" value="TPR-like"/>
    <property type="match status" value="1"/>
</dbReference>
<keyword evidence="1" id="KW-0812">Transmembrane</keyword>
<dbReference type="InterPro" id="IPR003646">
    <property type="entry name" value="SH3-like_bac-type"/>
</dbReference>
<reference evidence="4" key="1">
    <citation type="submission" date="2016-09" db="EMBL/GenBank/DDBJ databases">
        <authorList>
            <person name="Koehorst J."/>
        </authorList>
    </citation>
    <scope>NUCLEOTIDE SEQUENCE [LARGE SCALE GENOMIC DNA]</scope>
</reference>
<dbReference type="Pfam" id="PF08239">
    <property type="entry name" value="SH3_3"/>
    <property type="match status" value="1"/>
</dbReference>
<dbReference type="EMBL" id="LT629973">
    <property type="protein sequence ID" value="SEH79176.1"/>
    <property type="molecule type" value="Genomic_DNA"/>
</dbReference>
<feature type="domain" description="SH3b" evidence="2">
    <location>
        <begin position="739"/>
        <end position="785"/>
    </location>
</feature>
<dbReference type="OrthoDB" id="184033at2"/>
<protein>
    <submittedName>
        <fullName evidence="3">Oxygen tolerance</fullName>
    </submittedName>
</protein>
<dbReference type="STRING" id="1679444.PYTT_0776"/>
<organism evidence="3 4">
    <name type="scientific">Akkermansia glycaniphila</name>
    <dbReference type="NCBI Taxonomy" id="1679444"/>
    <lineage>
        <taxon>Bacteria</taxon>
        <taxon>Pseudomonadati</taxon>
        <taxon>Verrucomicrobiota</taxon>
        <taxon>Verrucomicrobiia</taxon>
        <taxon>Verrucomicrobiales</taxon>
        <taxon>Akkermansiaceae</taxon>
        <taxon>Akkermansia</taxon>
    </lineage>
</organism>
<name>A0A1C7PDL1_9BACT</name>
<dbReference type="InterPro" id="IPR011990">
    <property type="entry name" value="TPR-like_helical_dom_sf"/>
</dbReference>
<keyword evidence="1" id="KW-1133">Transmembrane helix</keyword>
<dbReference type="Proteomes" id="UP000176204">
    <property type="component" value="Chromosome I"/>
</dbReference>
<feature type="transmembrane region" description="Helical" evidence="1">
    <location>
        <begin position="695"/>
        <end position="717"/>
    </location>
</feature>
<dbReference type="Gene3D" id="1.25.40.10">
    <property type="entry name" value="Tetratricopeptide repeat domain"/>
    <property type="match status" value="1"/>
</dbReference>
<gene>
    <name evidence="3" type="ORF">PYTT_0776</name>
</gene>
<keyword evidence="1" id="KW-0472">Membrane</keyword>
<dbReference type="InterPro" id="IPR025738">
    <property type="entry name" value="BatD"/>
</dbReference>
<dbReference type="RefSeq" id="WP_067773697.1">
    <property type="nucleotide sequence ID" value="NZ_LIGX01000013.1"/>
</dbReference>
<dbReference type="PANTHER" id="PTHR40940">
    <property type="entry name" value="PROTEIN BATD-RELATED"/>
    <property type="match status" value="1"/>
</dbReference>
<dbReference type="PANTHER" id="PTHR40940:SF2">
    <property type="entry name" value="BATD"/>
    <property type="match status" value="1"/>
</dbReference>
<dbReference type="KEGG" id="agl:PYTT_0776"/>
<evidence type="ECO:0000313" key="4">
    <source>
        <dbReference type="Proteomes" id="UP000176204"/>
    </source>
</evidence>
<dbReference type="Gene3D" id="2.30.30.40">
    <property type="entry name" value="SH3 Domains"/>
    <property type="match status" value="1"/>
</dbReference>
<accession>A0A1C7PDL1</accession>
<proteinExistence type="predicted"/>